<evidence type="ECO:0000256" key="5">
    <source>
        <dbReference type="ARBA" id="ARBA00022833"/>
    </source>
</evidence>
<organism evidence="6 7">
    <name type="scientific">Cladobotryum mycophilum</name>
    <dbReference type="NCBI Taxonomy" id="491253"/>
    <lineage>
        <taxon>Eukaryota</taxon>
        <taxon>Fungi</taxon>
        <taxon>Dikarya</taxon>
        <taxon>Ascomycota</taxon>
        <taxon>Pezizomycotina</taxon>
        <taxon>Sordariomycetes</taxon>
        <taxon>Hypocreomycetidae</taxon>
        <taxon>Hypocreales</taxon>
        <taxon>Hypocreaceae</taxon>
        <taxon>Cladobotryum</taxon>
    </lineage>
</organism>
<protein>
    <submittedName>
        <fullName evidence="6">Cytochrome P450 monooxygenase mpaDE'-like protein</fullName>
    </submittedName>
</protein>
<evidence type="ECO:0000256" key="2">
    <source>
        <dbReference type="ARBA" id="ARBA00007749"/>
    </source>
</evidence>
<comment type="similarity">
    <text evidence="2">Belongs to the metallo-beta-lactamase superfamily.</text>
</comment>
<dbReference type="EMBL" id="JAVFKD010000013">
    <property type="protein sequence ID" value="KAK5991690.1"/>
    <property type="molecule type" value="Genomic_DNA"/>
</dbReference>
<proteinExistence type="inferred from homology"/>
<reference evidence="6 7" key="1">
    <citation type="submission" date="2024-01" db="EMBL/GenBank/DDBJ databases">
        <title>Complete genome of Cladobotryum mycophilum ATHUM6906.</title>
        <authorList>
            <person name="Christinaki A.C."/>
            <person name="Myridakis A.I."/>
            <person name="Kouvelis V.N."/>
        </authorList>
    </citation>
    <scope>NUCLEOTIDE SEQUENCE [LARGE SCALE GENOMIC DNA]</scope>
    <source>
        <strain evidence="6 7">ATHUM6906</strain>
    </source>
</reference>
<dbReference type="CDD" id="cd07730">
    <property type="entry name" value="metallo-hydrolase-like_MBL-fold"/>
    <property type="match status" value="1"/>
</dbReference>
<sequence length="329" mass="36710">MTVLTMLPSPKDGNVCVQVKPFETGLMTTPASVLVGGAKASCSATSWRFFVHHKEQNVKLWFDMGISSPPTLGKQDLDSYPKSVQGLHEHFRPQPAKRSLSEDTILTGTDPNNVNYVILSHGHWDHARPLPKGFESAIMVCGPGATLHHSPGYPQNPESPYDGRIWDSSLRTFTLYELPSTSDALHWTRIGPFPHALDFFGDESFFLISAPGHLPGNLAALARVCDSQGRKKWVFLGGDCAHCNLFTYWPSMPFGRIPSALMEHGTLHHDPAEARLTIQKISQCKMQLGEDFLVWYAHSELLEGQWEFEDEKTIRHERSDSVSTNVSDD</sequence>
<evidence type="ECO:0000313" key="7">
    <source>
        <dbReference type="Proteomes" id="UP001338125"/>
    </source>
</evidence>
<dbReference type="Gene3D" id="3.60.15.10">
    <property type="entry name" value="Ribonuclease Z/Hydroxyacylglutathione hydrolase-like"/>
    <property type="match status" value="1"/>
</dbReference>
<dbReference type="InterPro" id="IPR036866">
    <property type="entry name" value="RibonucZ/Hydroxyglut_hydro"/>
</dbReference>
<dbReference type="PANTHER" id="PTHR42978:SF2">
    <property type="entry name" value="102 KBASES UNSTABLE REGION: FROM 1 TO 119443"/>
    <property type="match status" value="1"/>
</dbReference>
<accession>A0ABR0SHS3</accession>
<dbReference type="Proteomes" id="UP001338125">
    <property type="component" value="Unassembled WGS sequence"/>
</dbReference>
<evidence type="ECO:0000313" key="6">
    <source>
        <dbReference type="EMBL" id="KAK5991690.1"/>
    </source>
</evidence>
<dbReference type="SUPFAM" id="SSF56281">
    <property type="entry name" value="Metallo-hydrolase/oxidoreductase"/>
    <property type="match status" value="1"/>
</dbReference>
<evidence type="ECO:0000256" key="3">
    <source>
        <dbReference type="ARBA" id="ARBA00022723"/>
    </source>
</evidence>
<keyword evidence="4" id="KW-0378">Hydrolase</keyword>
<keyword evidence="5" id="KW-0862">Zinc</keyword>
<evidence type="ECO:0000256" key="4">
    <source>
        <dbReference type="ARBA" id="ARBA00022801"/>
    </source>
</evidence>
<gene>
    <name evidence="6" type="ORF">PT974_07723</name>
</gene>
<keyword evidence="7" id="KW-1185">Reference proteome</keyword>
<evidence type="ECO:0000256" key="1">
    <source>
        <dbReference type="ARBA" id="ARBA00001947"/>
    </source>
</evidence>
<keyword evidence="3" id="KW-0479">Metal-binding</keyword>
<name>A0ABR0SHS3_9HYPO</name>
<dbReference type="PANTHER" id="PTHR42978">
    <property type="entry name" value="QUORUM-QUENCHING LACTONASE YTNP-RELATED-RELATED"/>
    <property type="match status" value="1"/>
</dbReference>
<dbReference type="InterPro" id="IPR051013">
    <property type="entry name" value="MBL_superfamily_lactonases"/>
</dbReference>
<comment type="cofactor">
    <cofactor evidence="1">
        <name>Zn(2+)</name>
        <dbReference type="ChEBI" id="CHEBI:29105"/>
    </cofactor>
</comment>
<comment type="caution">
    <text evidence="6">The sequence shown here is derived from an EMBL/GenBank/DDBJ whole genome shotgun (WGS) entry which is preliminary data.</text>
</comment>